<gene>
    <name evidence="1" type="ORF">EWB00_010865</name>
</gene>
<keyword evidence="2" id="KW-1185">Reference proteome</keyword>
<protein>
    <submittedName>
        <fullName evidence="1">Uncharacterized protein</fullName>
    </submittedName>
</protein>
<dbReference type="AlphaFoldDB" id="A0A4Z2DML1"/>
<evidence type="ECO:0000313" key="1">
    <source>
        <dbReference type="EMBL" id="TNN17751.1"/>
    </source>
</evidence>
<organism evidence="1 2">
    <name type="scientific">Schistosoma japonicum</name>
    <name type="common">Blood fluke</name>
    <dbReference type="NCBI Taxonomy" id="6182"/>
    <lineage>
        <taxon>Eukaryota</taxon>
        <taxon>Metazoa</taxon>
        <taxon>Spiralia</taxon>
        <taxon>Lophotrochozoa</taxon>
        <taxon>Platyhelminthes</taxon>
        <taxon>Trematoda</taxon>
        <taxon>Digenea</taxon>
        <taxon>Strigeidida</taxon>
        <taxon>Schistosomatoidea</taxon>
        <taxon>Schistosomatidae</taxon>
        <taxon>Schistosoma</taxon>
    </lineage>
</organism>
<reference evidence="1 2" key="1">
    <citation type="submission" date="2019-03" db="EMBL/GenBank/DDBJ databases">
        <title>An improved genome assembly of the fluke Schistosoma japonicum.</title>
        <authorList>
            <person name="Hu W."/>
            <person name="Luo F."/>
            <person name="Yin M."/>
            <person name="Mo X."/>
            <person name="Sun C."/>
            <person name="Wu Q."/>
            <person name="Zhu B."/>
            <person name="Xiang M."/>
            <person name="Wang J."/>
            <person name="Wang Y."/>
            <person name="Zhang T."/>
            <person name="Xu B."/>
            <person name="Zheng H."/>
            <person name="Feng Z."/>
        </authorList>
    </citation>
    <scope>NUCLEOTIDE SEQUENCE [LARGE SCALE GENOMIC DNA]</scope>
    <source>
        <strain evidence="1">HuSjv2</strain>
        <tissue evidence="1">Worms</tissue>
    </source>
</reference>
<evidence type="ECO:0000313" key="2">
    <source>
        <dbReference type="Proteomes" id="UP000311919"/>
    </source>
</evidence>
<sequence>ENKVIFMKKFTFLVEMSYMSRILLPNPICRAQTTEMNAMLSQHPMPVVLGVGTVDNVFR</sequence>
<dbReference type="EMBL" id="SKCS01000088">
    <property type="protein sequence ID" value="TNN17751.1"/>
    <property type="molecule type" value="Genomic_DNA"/>
</dbReference>
<feature type="non-terminal residue" evidence="1">
    <location>
        <position position="1"/>
    </location>
</feature>
<dbReference type="Proteomes" id="UP000311919">
    <property type="component" value="Unassembled WGS sequence"/>
</dbReference>
<name>A0A4Z2DML1_SCHJA</name>
<accession>A0A4Z2DML1</accession>
<feature type="non-terminal residue" evidence="1">
    <location>
        <position position="59"/>
    </location>
</feature>
<proteinExistence type="predicted"/>
<comment type="caution">
    <text evidence="1">The sequence shown here is derived from an EMBL/GenBank/DDBJ whole genome shotgun (WGS) entry which is preliminary data.</text>
</comment>